<dbReference type="SUPFAM" id="SSF54695">
    <property type="entry name" value="POZ domain"/>
    <property type="match status" value="1"/>
</dbReference>
<dbReference type="PANTHER" id="PTHR47843">
    <property type="entry name" value="BTB DOMAIN-CONTAINING PROTEIN-RELATED"/>
    <property type="match status" value="1"/>
</dbReference>
<dbReference type="Gene3D" id="3.30.710.10">
    <property type="entry name" value="Potassium Channel Kv1.1, Chain A"/>
    <property type="match status" value="1"/>
</dbReference>
<dbReference type="RefSeq" id="XP_033681927.1">
    <property type="nucleotide sequence ID" value="XM_033825976.1"/>
</dbReference>
<protein>
    <recommendedName>
        <fullName evidence="1">BTB domain-containing protein</fullName>
    </recommendedName>
</protein>
<name>A0A6A6IBQ4_9PLEO</name>
<sequence>MTILVEQGGRKKKFQMHRGLLCHYSEYFNTLLNGGFGESGRNFHKLTEVEIDTFQVFFYWLNTGVISDGGGQDLQKVEIIKVYVFADCYLVQELKNKILEALFLSDVKTWAVSSFINPLIYDQTPEGSPLRKLHVDLTLETEDFKDWREHLEHYPKEYLADLFDACRERKVVPGSAFGLDNGGTEGWIKEKMAHFCERYHDHTKPEARGSVGNV</sequence>
<proteinExistence type="predicted"/>
<dbReference type="PROSITE" id="PS50097">
    <property type="entry name" value="BTB"/>
    <property type="match status" value="1"/>
</dbReference>
<dbReference type="EMBL" id="ML987198">
    <property type="protein sequence ID" value="KAF2246923.1"/>
    <property type="molecule type" value="Genomic_DNA"/>
</dbReference>
<dbReference type="InterPro" id="IPR011333">
    <property type="entry name" value="SKP1/BTB/POZ_sf"/>
</dbReference>
<feature type="domain" description="BTB" evidence="1">
    <location>
        <begin position="1"/>
        <end position="67"/>
    </location>
</feature>
<keyword evidence="3" id="KW-1185">Reference proteome</keyword>
<reference evidence="2" key="1">
    <citation type="journal article" date="2020" name="Stud. Mycol.">
        <title>101 Dothideomycetes genomes: a test case for predicting lifestyles and emergence of pathogens.</title>
        <authorList>
            <person name="Haridas S."/>
            <person name="Albert R."/>
            <person name="Binder M."/>
            <person name="Bloem J."/>
            <person name="Labutti K."/>
            <person name="Salamov A."/>
            <person name="Andreopoulos B."/>
            <person name="Baker S."/>
            <person name="Barry K."/>
            <person name="Bills G."/>
            <person name="Bluhm B."/>
            <person name="Cannon C."/>
            <person name="Castanera R."/>
            <person name="Culley D."/>
            <person name="Daum C."/>
            <person name="Ezra D."/>
            <person name="Gonzalez J."/>
            <person name="Henrissat B."/>
            <person name="Kuo A."/>
            <person name="Liang C."/>
            <person name="Lipzen A."/>
            <person name="Lutzoni F."/>
            <person name="Magnuson J."/>
            <person name="Mondo S."/>
            <person name="Nolan M."/>
            <person name="Ohm R."/>
            <person name="Pangilinan J."/>
            <person name="Park H.-J."/>
            <person name="Ramirez L."/>
            <person name="Alfaro M."/>
            <person name="Sun H."/>
            <person name="Tritt A."/>
            <person name="Yoshinaga Y."/>
            <person name="Zwiers L.-H."/>
            <person name="Turgeon B."/>
            <person name="Goodwin S."/>
            <person name="Spatafora J."/>
            <person name="Crous P."/>
            <person name="Grigoriev I."/>
        </authorList>
    </citation>
    <scope>NUCLEOTIDE SEQUENCE</scope>
    <source>
        <strain evidence="2">CBS 122368</strain>
    </source>
</reference>
<dbReference type="Proteomes" id="UP000800094">
    <property type="component" value="Unassembled WGS sequence"/>
</dbReference>
<dbReference type="OrthoDB" id="3798088at2759"/>
<accession>A0A6A6IBQ4</accession>
<dbReference type="PANTHER" id="PTHR47843:SF2">
    <property type="entry name" value="BTB DOMAIN-CONTAINING PROTEIN"/>
    <property type="match status" value="1"/>
</dbReference>
<dbReference type="GeneID" id="54579306"/>
<dbReference type="InterPro" id="IPR000210">
    <property type="entry name" value="BTB/POZ_dom"/>
</dbReference>
<evidence type="ECO:0000259" key="1">
    <source>
        <dbReference type="PROSITE" id="PS50097"/>
    </source>
</evidence>
<evidence type="ECO:0000313" key="2">
    <source>
        <dbReference type="EMBL" id="KAF2246923.1"/>
    </source>
</evidence>
<organism evidence="2 3">
    <name type="scientific">Trematosphaeria pertusa</name>
    <dbReference type="NCBI Taxonomy" id="390896"/>
    <lineage>
        <taxon>Eukaryota</taxon>
        <taxon>Fungi</taxon>
        <taxon>Dikarya</taxon>
        <taxon>Ascomycota</taxon>
        <taxon>Pezizomycotina</taxon>
        <taxon>Dothideomycetes</taxon>
        <taxon>Pleosporomycetidae</taxon>
        <taxon>Pleosporales</taxon>
        <taxon>Massarineae</taxon>
        <taxon>Trematosphaeriaceae</taxon>
        <taxon>Trematosphaeria</taxon>
    </lineage>
</organism>
<gene>
    <name evidence="2" type="ORF">BU26DRAFT_488328</name>
</gene>
<evidence type="ECO:0000313" key="3">
    <source>
        <dbReference type="Proteomes" id="UP000800094"/>
    </source>
</evidence>
<dbReference type="AlphaFoldDB" id="A0A6A6IBQ4"/>
<dbReference type="Pfam" id="PF00651">
    <property type="entry name" value="BTB"/>
    <property type="match status" value="1"/>
</dbReference>